<protein>
    <submittedName>
        <fullName evidence="2">Uncharacterized membrane protein</fullName>
    </submittedName>
</protein>
<dbReference type="Pfam" id="PF09842">
    <property type="entry name" value="DUF2069"/>
    <property type="match status" value="1"/>
</dbReference>
<organism evidence="2 3">
    <name type="scientific">Aidingimonas halophila</name>
    <dbReference type="NCBI Taxonomy" id="574349"/>
    <lineage>
        <taxon>Bacteria</taxon>
        <taxon>Pseudomonadati</taxon>
        <taxon>Pseudomonadota</taxon>
        <taxon>Gammaproteobacteria</taxon>
        <taxon>Oceanospirillales</taxon>
        <taxon>Halomonadaceae</taxon>
        <taxon>Aidingimonas</taxon>
    </lineage>
</organism>
<dbReference type="Proteomes" id="UP000198500">
    <property type="component" value="Unassembled WGS sequence"/>
</dbReference>
<dbReference type="RefSeq" id="WP_092569726.1">
    <property type="nucleotide sequence ID" value="NZ_BMXH01000003.1"/>
</dbReference>
<keyword evidence="3" id="KW-1185">Reference proteome</keyword>
<evidence type="ECO:0000313" key="3">
    <source>
        <dbReference type="Proteomes" id="UP000198500"/>
    </source>
</evidence>
<keyword evidence="1" id="KW-0812">Transmembrane</keyword>
<keyword evidence="1" id="KW-0472">Membrane</keyword>
<sequence length="136" mass="15333">MRRRIDAMEERYGLAPLTYRARQLVVASYLLLLLLLAVGGWMVQQTTEGGIMPLLIRLLPLVLFLPSIVMQRPRGHAWLAFVSLLYFMQGVMIATLPGFGILGILECLASLALFLGCTGYARFRSKQLRQQDIHGR</sequence>
<gene>
    <name evidence="2" type="ORF">SAMN05443545_105248</name>
</gene>
<evidence type="ECO:0000313" key="2">
    <source>
        <dbReference type="EMBL" id="SDX42263.1"/>
    </source>
</evidence>
<feature type="transmembrane region" description="Helical" evidence="1">
    <location>
        <begin position="49"/>
        <end position="70"/>
    </location>
</feature>
<dbReference type="AlphaFoldDB" id="A0A1H3BK17"/>
<dbReference type="EMBL" id="FNNI01000005">
    <property type="protein sequence ID" value="SDX42263.1"/>
    <property type="molecule type" value="Genomic_DNA"/>
</dbReference>
<dbReference type="InterPro" id="IPR018643">
    <property type="entry name" value="DUF2069_membrane"/>
</dbReference>
<feature type="transmembrane region" description="Helical" evidence="1">
    <location>
        <begin position="21"/>
        <end position="43"/>
    </location>
</feature>
<proteinExistence type="predicted"/>
<dbReference type="OrthoDB" id="5738125at2"/>
<evidence type="ECO:0000256" key="1">
    <source>
        <dbReference type="SAM" id="Phobius"/>
    </source>
</evidence>
<accession>A0A1H3BK17</accession>
<keyword evidence="1" id="KW-1133">Transmembrane helix</keyword>
<name>A0A1H3BK17_9GAMM</name>
<dbReference type="STRING" id="574349.SAMN05443545_105248"/>
<reference evidence="2 3" key="1">
    <citation type="submission" date="2016-10" db="EMBL/GenBank/DDBJ databases">
        <authorList>
            <person name="de Groot N.N."/>
        </authorList>
    </citation>
    <scope>NUCLEOTIDE SEQUENCE [LARGE SCALE GENOMIC DNA]</scope>
    <source>
        <strain evidence="2 3">DSM 19219</strain>
    </source>
</reference>
<feature type="transmembrane region" description="Helical" evidence="1">
    <location>
        <begin position="101"/>
        <end position="121"/>
    </location>
</feature>
<feature type="transmembrane region" description="Helical" evidence="1">
    <location>
        <begin position="77"/>
        <end position="95"/>
    </location>
</feature>